<protein>
    <submittedName>
        <fullName evidence="2">Uncharacterized protein</fullName>
    </submittedName>
</protein>
<comment type="caution">
    <text evidence="2">The sequence shown here is derived from an EMBL/GenBank/DDBJ whole genome shotgun (WGS) entry which is preliminary data.</text>
</comment>
<dbReference type="STRING" id="888268.A0A1E5WBI3"/>
<reference evidence="2 3" key="1">
    <citation type="submission" date="2016-09" db="EMBL/GenBank/DDBJ databases">
        <title>The draft genome of Dichanthelium oligosanthes: A C3 panicoid grass species.</title>
        <authorList>
            <person name="Studer A.J."/>
            <person name="Schnable J.C."/>
            <person name="Brutnell T.P."/>
        </authorList>
    </citation>
    <scope>NUCLEOTIDE SEQUENCE [LARGE SCALE GENOMIC DNA]</scope>
    <source>
        <strain evidence="3">cv. Kellogg 1175</strain>
        <tissue evidence="2">Leaf</tissue>
    </source>
</reference>
<evidence type="ECO:0000256" key="1">
    <source>
        <dbReference type="SAM" id="MobiDB-lite"/>
    </source>
</evidence>
<dbReference type="OrthoDB" id="784906at2759"/>
<dbReference type="PANTHER" id="PTHR31343:SF27">
    <property type="entry name" value="OS01G0138500 PROTEIN"/>
    <property type="match status" value="1"/>
</dbReference>
<dbReference type="InterPro" id="IPR008507">
    <property type="entry name" value="DUF789"/>
</dbReference>
<name>A0A1E5WBI3_9POAL</name>
<proteinExistence type="predicted"/>
<sequence length="317" mass="35001">MNGWGQSDADDSLPFFTLSDLWDSFRECSAYGTAVPLVLNGCSDGVVQYYVPYLSAIQLYGGFRRHTGPSPSRSHGSQLTLLIDVAEIDVQHRTGTAEDSDSDLEHETSSSANAFSAQETSESSSGSEASSDEGESGSCHEQLLFEFLESEPPYQREPLADKACLTETLISHHTVHQVQSCLAECLTKRTSFTRCRFVASRSGFQSCRLSGAATYRRRAGSPWHGIIWLPLFWPSFSGVSSHSPKLKASSAPVTAMWLPTFAMASYKLKGAAWTPGWRDRQLAASLAQAADAWLRLLRADHPDHRFFAARRVPARRW</sequence>
<keyword evidence="3" id="KW-1185">Reference proteome</keyword>
<evidence type="ECO:0000313" key="2">
    <source>
        <dbReference type="EMBL" id="OEL34773.1"/>
    </source>
</evidence>
<dbReference type="PANTHER" id="PTHR31343">
    <property type="entry name" value="T15D22.8"/>
    <property type="match status" value="1"/>
</dbReference>
<feature type="compositionally biased region" description="Low complexity" evidence="1">
    <location>
        <begin position="114"/>
        <end position="129"/>
    </location>
</feature>
<dbReference type="AlphaFoldDB" id="A0A1E5WBI3"/>
<dbReference type="Proteomes" id="UP000095767">
    <property type="component" value="Unassembled WGS sequence"/>
</dbReference>
<feature type="region of interest" description="Disordered" evidence="1">
    <location>
        <begin position="94"/>
        <end position="136"/>
    </location>
</feature>
<gene>
    <name evidence="2" type="ORF">BAE44_0004203</name>
</gene>
<dbReference type="EMBL" id="LWDX02014320">
    <property type="protein sequence ID" value="OEL34773.1"/>
    <property type="molecule type" value="Genomic_DNA"/>
</dbReference>
<organism evidence="2 3">
    <name type="scientific">Dichanthelium oligosanthes</name>
    <dbReference type="NCBI Taxonomy" id="888268"/>
    <lineage>
        <taxon>Eukaryota</taxon>
        <taxon>Viridiplantae</taxon>
        <taxon>Streptophyta</taxon>
        <taxon>Embryophyta</taxon>
        <taxon>Tracheophyta</taxon>
        <taxon>Spermatophyta</taxon>
        <taxon>Magnoliopsida</taxon>
        <taxon>Liliopsida</taxon>
        <taxon>Poales</taxon>
        <taxon>Poaceae</taxon>
        <taxon>PACMAD clade</taxon>
        <taxon>Panicoideae</taxon>
        <taxon>Panicodae</taxon>
        <taxon>Paniceae</taxon>
        <taxon>Dichantheliinae</taxon>
        <taxon>Dichanthelium</taxon>
    </lineage>
</organism>
<evidence type="ECO:0000313" key="3">
    <source>
        <dbReference type="Proteomes" id="UP000095767"/>
    </source>
</evidence>
<accession>A0A1E5WBI3</accession>
<dbReference type="Pfam" id="PF05623">
    <property type="entry name" value="DUF789"/>
    <property type="match status" value="2"/>
</dbReference>